<gene>
    <name evidence="2" type="ORF">Bp8pT_047</name>
</gene>
<evidence type="ECO:0000256" key="1">
    <source>
        <dbReference type="SAM" id="Coils"/>
    </source>
</evidence>
<evidence type="ECO:0000313" key="2">
    <source>
        <dbReference type="EMBL" id="AHJ87689.1"/>
    </source>
</evidence>
<feature type="coiled-coil region" evidence="1">
    <location>
        <begin position="7"/>
        <end position="34"/>
    </location>
</feature>
<keyword evidence="1" id="KW-0175">Coiled coil</keyword>
<reference evidence="2 3" key="1">
    <citation type="journal article" date="2015" name="Appl. Environ. Microbiol.">
        <title>Effects of actin-like proteins encoded by two Bacillus pumilus phages on unstable lysogeny, revealed by genomic analysis.</title>
        <authorList>
            <person name="Yuan Y."/>
            <person name="Peng Q."/>
            <person name="Wu D."/>
            <person name="Kou Z."/>
            <person name="Wu Y."/>
            <person name="Liu P."/>
            <person name="Gao M."/>
        </authorList>
    </citation>
    <scope>NUCLEOTIDE SEQUENCE [LARGE SCALE GENOMIC DNA]</scope>
</reference>
<sequence>MIMADYGKELSLKIEEAENRQADALEKVTKLKDELLAVKFTELTKRFPHLPDKSNGVFVGVDVAAEDNTGNRIGYSMNAAADCFEIQIEDSDGDEVVFFDVSPASLTVLVQMVEDAFAYHYGKKVKLTVSIDE</sequence>
<dbReference type="EMBL" id="KJ010548">
    <property type="protein sequence ID" value="AHJ87689.1"/>
    <property type="molecule type" value="Genomic_DNA"/>
</dbReference>
<accession>A0A0A0PJ37</accession>
<protein>
    <submittedName>
        <fullName evidence="2">Uncharacterized protein</fullName>
    </submittedName>
</protein>
<name>A0A0A0PJ37_9CAUD</name>
<dbReference type="Proteomes" id="UP000030233">
    <property type="component" value="Segment"/>
</dbReference>
<evidence type="ECO:0000313" key="3">
    <source>
        <dbReference type="Proteomes" id="UP000030233"/>
    </source>
</evidence>
<proteinExistence type="predicted"/>
<organism evidence="2 3">
    <name type="scientific">Bacillus phage Bp8p-T</name>
    <dbReference type="NCBI Taxonomy" id="1445811"/>
    <lineage>
        <taxon>Viruses</taxon>
        <taxon>Duplodnaviria</taxon>
        <taxon>Heunggongvirae</taxon>
        <taxon>Uroviricota</taxon>
        <taxon>Caudoviricetes</taxon>
        <taxon>Herelleviridae</taxon>
        <taxon>Bastillevirinae</taxon>
        <taxon>Agatevirus</taxon>
        <taxon>Agatevirus Bp8pC</taxon>
    </lineage>
</organism>